<dbReference type="AlphaFoldDB" id="A0AAV7LB22"/>
<keyword evidence="3" id="KW-1185">Reference proteome</keyword>
<protein>
    <submittedName>
        <fullName evidence="2">Uncharacterized protein</fullName>
    </submittedName>
</protein>
<sequence>MTQPCAVPNKVYIMQSPQTAKADDGLLAHKPGKSDEDSVAENSQTQAKFDKIFAAIANTRAALEQEIDAVVIDMGLHSDDQRKLAERGKWNKEALEKLCLESIQLKTTQAK</sequence>
<reference evidence="2" key="1">
    <citation type="journal article" date="2022" name="bioRxiv">
        <title>Sequencing and chromosome-scale assembly of the giantPleurodeles waltlgenome.</title>
        <authorList>
            <person name="Brown T."/>
            <person name="Elewa A."/>
            <person name="Iarovenko S."/>
            <person name="Subramanian E."/>
            <person name="Araus A.J."/>
            <person name="Petzold A."/>
            <person name="Susuki M."/>
            <person name="Suzuki K.-i.T."/>
            <person name="Hayashi T."/>
            <person name="Toyoda A."/>
            <person name="Oliveira C."/>
            <person name="Osipova E."/>
            <person name="Leigh N.D."/>
            <person name="Simon A."/>
            <person name="Yun M.H."/>
        </authorList>
    </citation>
    <scope>NUCLEOTIDE SEQUENCE</scope>
    <source>
        <strain evidence="2">20211129_DDA</strain>
        <tissue evidence="2">Liver</tissue>
    </source>
</reference>
<gene>
    <name evidence="2" type="ORF">NDU88_000726</name>
</gene>
<proteinExistence type="predicted"/>
<accession>A0AAV7LB22</accession>
<dbReference type="EMBL" id="JANPWB010000015">
    <property type="protein sequence ID" value="KAJ1087559.1"/>
    <property type="molecule type" value="Genomic_DNA"/>
</dbReference>
<evidence type="ECO:0000313" key="2">
    <source>
        <dbReference type="EMBL" id="KAJ1087559.1"/>
    </source>
</evidence>
<feature type="region of interest" description="Disordered" evidence="1">
    <location>
        <begin position="22"/>
        <end position="43"/>
    </location>
</feature>
<comment type="caution">
    <text evidence="2">The sequence shown here is derived from an EMBL/GenBank/DDBJ whole genome shotgun (WGS) entry which is preliminary data.</text>
</comment>
<evidence type="ECO:0000313" key="3">
    <source>
        <dbReference type="Proteomes" id="UP001066276"/>
    </source>
</evidence>
<feature type="compositionally biased region" description="Basic and acidic residues" evidence="1">
    <location>
        <begin position="22"/>
        <end position="36"/>
    </location>
</feature>
<organism evidence="2 3">
    <name type="scientific">Pleurodeles waltl</name>
    <name type="common">Iberian ribbed newt</name>
    <dbReference type="NCBI Taxonomy" id="8319"/>
    <lineage>
        <taxon>Eukaryota</taxon>
        <taxon>Metazoa</taxon>
        <taxon>Chordata</taxon>
        <taxon>Craniata</taxon>
        <taxon>Vertebrata</taxon>
        <taxon>Euteleostomi</taxon>
        <taxon>Amphibia</taxon>
        <taxon>Batrachia</taxon>
        <taxon>Caudata</taxon>
        <taxon>Salamandroidea</taxon>
        <taxon>Salamandridae</taxon>
        <taxon>Pleurodelinae</taxon>
        <taxon>Pleurodeles</taxon>
    </lineage>
</organism>
<evidence type="ECO:0000256" key="1">
    <source>
        <dbReference type="SAM" id="MobiDB-lite"/>
    </source>
</evidence>
<dbReference type="Proteomes" id="UP001066276">
    <property type="component" value="Chromosome 11"/>
</dbReference>
<name>A0AAV7LB22_PLEWA</name>